<organism evidence="6 7">
    <name type="scientific">Catellatospora methionotrophica</name>
    <dbReference type="NCBI Taxonomy" id="121620"/>
    <lineage>
        <taxon>Bacteria</taxon>
        <taxon>Bacillati</taxon>
        <taxon>Actinomycetota</taxon>
        <taxon>Actinomycetes</taxon>
        <taxon>Micromonosporales</taxon>
        <taxon>Micromonosporaceae</taxon>
        <taxon>Catellatospora</taxon>
    </lineage>
</organism>
<dbReference type="InterPro" id="IPR036116">
    <property type="entry name" value="FN3_sf"/>
</dbReference>
<dbReference type="GO" id="GO:0016798">
    <property type="term" value="F:hydrolase activity, acting on glycosyl bonds"/>
    <property type="evidence" value="ECO:0007669"/>
    <property type="project" value="UniProtKB-KW"/>
</dbReference>
<dbReference type="PROSITE" id="PS50853">
    <property type="entry name" value="FN3"/>
    <property type="match status" value="1"/>
</dbReference>
<feature type="compositionally biased region" description="Polar residues" evidence="3">
    <location>
        <begin position="185"/>
        <end position="194"/>
    </location>
</feature>
<keyword evidence="4" id="KW-0472">Membrane</keyword>
<evidence type="ECO:0000256" key="1">
    <source>
        <dbReference type="ARBA" id="ARBA00023295"/>
    </source>
</evidence>
<feature type="compositionally biased region" description="Low complexity" evidence="3">
    <location>
        <begin position="373"/>
        <end position="389"/>
    </location>
</feature>
<dbReference type="InterPro" id="IPR013783">
    <property type="entry name" value="Ig-like_fold"/>
</dbReference>
<protein>
    <recommendedName>
        <fullName evidence="5">Fibronectin type-III domain-containing protein</fullName>
    </recommendedName>
</protein>
<evidence type="ECO:0000256" key="4">
    <source>
        <dbReference type="SAM" id="Phobius"/>
    </source>
</evidence>
<keyword evidence="2" id="KW-0624">Polysaccharide degradation</keyword>
<evidence type="ECO:0000313" key="6">
    <source>
        <dbReference type="EMBL" id="GIG19181.1"/>
    </source>
</evidence>
<keyword evidence="1" id="KW-0326">Glycosidase</keyword>
<feature type="transmembrane region" description="Helical" evidence="4">
    <location>
        <begin position="160"/>
        <end position="180"/>
    </location>
</feature>
<keyword evidence="7" id="KW-1185">Reference proteome</keyword>
<dbReference type="GO" id="GO:0000272">
    <property type="term" value="P:polysaccharide catabolic process"/>
    <property type="evidence" value="ECO:0007669"/>
    <property type="project" value="UniProtKB-KW"/>
</dbReference>
<feature type="region of interest" description="Disordered" evidence="3">
    <location>
        <begin position="345"/>
        <end position="412"/>
    </location>
</feature>
<feature type="compositionally biased region" description="Pro residues" evidence="3">
    <location>
        <begin position="217"/>
        <end position="227"/>
    </location>
</feature>
<feature type="compositionally biased region" description="Pro residues" evidence="3">
    <location>
        <begin position="235"/>
        <end position="260"/>
    </location>
</feature>
<keyword evidence="1" id="KW-0378">Hydrolase</keyword>
<dbReference type="Pfam" id="PF00041">
    <property type="entry name" value="fn3"/>
    <property type="match status" value="1"/>
</dbReference>
<feature type="compositionally biased region" description="Pro residues" evidence="3">
    <location>
        <begin position="351"/>
        <end position="372"/>
    </location>
</feature>
<dbReference type="SMART" id="SM00060">
    <property type="entry name" value="FN3"/>
    <property type="match status" value="1"/>
</dbReference>
<evidence type="ECO:0000256" key="2">
    <source>
        <dbReference type="ARBA" id="ARBA00023326"/>
    </source>
</evidence>
<evidence type="ECO:0000313" key="7">
    <source>
        <dbReference type="Proteomes" id="UP000660339"/>
    </source>
</evidence>
<reference evidence="6" key="1">
    <citation type="submission" date="2021-01" db="EMBL/GenBank/DDBJ databases">
        <title>Whole genome shotgun sequence of Catellatospora methionotrophica NBRC 14553.</title>
        <authorList>
            <person name="Komaki H."/>
            <person name="Tamura T."/>
        </authorList>
    </citation>
    <scope>NUCLEOTIDE SEQUENCE</scope>
    <source>
        <strain evidence="6">NBRC 14553</strain>
    </source>
</reference>
<proteinExistence type="predicted"/>
<dbReference type="CDD" id="cd00063">
    <property type="entry name" value="FN3"/>
    <property type="match status" value="1"/>
</dbReference>
<dbReference type="SUPFAM" id="SSF49265">
    <property type="entry name" value="Fibronectin type III"/>
    <property type="match status" value="1"/>
</dbReference>
<gene>
    <name evidence="6" type="ORF">Cme02nite_75130</name>
</gene>
<comment type="caution">
    <text evidence="6">The sequence shown here is derived from an EMBL/GenBank/DDBJ whole genome shotgun (WGS) entry which is preliminary data.</text>
</comment>
<evidence type="ECO:0000259" key="5">
    <source>
        <dbReference type="PROSITE" id="PS50853"/>
    </source>
</evidence>
<feature type="compositionally biased region" description="Pro residues" evidence="3">
    <location>
        <begin position="390"/>
        <end position="405"/>
    </location>
</feature>
<name>A0A8J3PL60_9ACTN</name>
<feature type="region of interest" description="Disordered" evidence="3">
    <location>
        <begin position="209"/>
        <end position="267"/>
    </location>
</feature>
<dbReference type="AlphaFoldDB" id="A0A8J3PL60"/>
<evidence type="ECO:0000256" key="3">
    <source>
        <dbReference type="SAM" id="MobiDB-lite"/>
    </source>
</evidence>
<dbReference type="PRINTS" id="PR01217">
    <property type="entry name" value="PRICHEXTENSN"/>
</dbReference>
<feature type="region of interest" description="Disordered" evidence="3">
    <location>
        <begin position="185"/>
        <end position="204"/>
    </location>
</feature>
<keyword evidence="2" id="KW-0119">Carbohydrate metabolism</keyword>
<accession>A0A8J3PL60</accession>
<keyword evidence="4" id="KW-0812">Transmembrane</keyword>
<dbReference type="InterPro" id="IPR003961">
    <property type="entry name" value="FN3_dom"/>
</dbReference>
<dbReference type="EMBL" id="BONJ01000049">
    <property type="protein sequence ID" value="GIG19181.1"/>
    <property type="molecule type" value="Genomic_DNA"/>
</dbReference>
<dbReference type="Gene3D" id="2.60.40.10">
    <property type="entry name" value="Immunoglobulins"/>
    <property type="match status" value="1"/>
</dbReference>
<feature type="domain" description="Fibronectin type-III" evidence="5">
    <location>
        <begin position="265"/>
        <end position="352"/>
    </location>
</feature>
<keyword evidence="4" id="KW-1133">Transmembrane helix</keyword>
<sequence>MLTDITAGRPVAKVHQLLLDQFDAAVHDYRIDAMEVGAPEFAATWDALQYGRDLPVGTWEQLVLPTVVGFSNIQKLKLNLELATSYWLAARAAVDAVPGYPAAVAALPDLSTTDDSLPAVTADTLHPNTPRRPWSGDPVAMPEPYAVEHPPARTGPDRRVLVAIGVAVLATVAVMLVLVIKPSGDNQPVSQQDGLPSPMLSAGVVADESGSPIALPTAPPSASPQPSPMITNEPTPTPSWTPPAPPTTKPGTTPPPPAQPVAPSAPTSLTAVAADEHKIWLSWSAPANGGSGGVSYYRLLRDGQFLGWTPYTSATVTGLSSGTSYTFVVIAVNAAGLASGNSNQITAMTASPPPPPSPSSIPPSPVDPPTQSPTPVETTAAPTPSATEPETPPTLEPSSPAPESPVDPAEAE</sequence>
<dbReference type="Proteomes" id="UP000660339">
    <property type="component" value="Unassembled WGS sequence"/>
</dbReference>